<gene>
    <name evidence="2" type="ORF">M153_340001664</name>
</gene>
<accession>A0A0R0M644</accession>
<evidence type="ECO:0000313" key="3">
    <source>
        <dbReference type="Proteomes" id="UP000051530"/>
    </source>
</evidence>
<feature type="chain" id="PRO_5012859330" evidence="1">
    <location>
        <begin position="16"/>
        <end position="541"/>
    </location>
</feature>
<keyword evidence="1" id="KW-0732">Signal</keyword>
<sequence length="541" mass="62850">MVLMVFLLLILVLRAQNGEIQTEDFMNFSNPIDQREIRQFQNLDLFIEQYLNFNADILQESDNHANIQVQRQNNMASDLFCEIPCDSSFMNIENIPSTSLYHLKSDQELLYDEIESFLDSTSFEIHNPTIGTSVSSFEPECECVGLCLCITNTKLDKKRLDSDFTCHINSDIFLSEILFSNKQNQQDEIKNMDFLQYNPCHIECEIVADFNSTEQCLEREIYPDKKEKFSSSVQIDNIILPSHISYNPKLPEHIEKIYIDNENKLTEGSRAKTNFEEESEDIQRIVEPLTSQEIVISGVKNAKKRKCTDESNKIAKRKTENIASIVEESFPRFHSGESQTCLNISENELLVDRTKTIYDPDSQDDEEELDFHLKNCNYNAHSLPKKIIIEIIYQNSEVKSVNYIRMGSDENIPKTEKSNNKLHIYGTYKYRPSSGGTEFTVRVPKLFEDGAQFEISKNLLPSAFVPMTNADTYNLTLKMSRIHLEHKLPSASFKLDNETEYVPSCFYAYHLKQVLRFKLIRRMQGGVFYYFEYRPEKKINA</sequence>
<reference evidence="2 3" key="1">
    <citation type="submission" date="2015-07" db="EMBL/GenBank/DDBJ databases">
        <title>The genome of Pseudoloma neurophilia, a relevant intracellular parasite of the zebrafish.</title>
        <authorList>
            <person name="Ndikumana S."/>
            <person name="Pelin A."/>
            <person name="Sanders J."/>
            <person name="Corradi N."/>
        </authorList>
    </citation>
    <scope>NUCLEOTIDE SEQUENCE [LARGE SCALE GENOMIC DNA]</scope>
    <source>
        <strain evidence="2 3">MK1</strain>
    </source>
</reference>
<dbReference type="VEuPathDB" id="MicrosporidiaDB:M153_340001664"/>
<comment type="caution">
    <text evidence="2">The sequence shown here is derived from an EMBL/GenBank/DDBJ whole genome shotgun (WGS) entry which is preliminary data.</text>
</comment>
<feature type="signal peptide" evidence="1">
    <location>
        <begin position="1"/>
        <end position="15"/>
    </location>
</feature>
<dbReference type="Proteomes" id="UP000051530">
    <property type="component" value="Unassembled WGS sequence"/>
</dbReference>
<name>A0A0R0M644_9MICR</name>
<organism evidence="2 3">
    <name type="scientific">Pseudoloma neurophilia</name>
    <dbReference type="NCBI Taxonomy" id="146866"/>
    <lineage>
        <taxon>Eukaryota</taxon>
        <taxon>Fungi</taxon>
        <taxon>Fungi incertae sedis</taxon>
        <taxon>Microsporidia</taxon>
        <taxon>Pseudoloma</taxon>
    </lineage>
</organism>
<protein>
    <submittedName>
        <fullName evidence="2">Uncharacterized protein</fullName>
    </submittedName>
</protein>
<dbReference type="EMBL" id="LGUB01000008">
    <property type="protein sequence ID" value="KRH95044.1"/>
    <property type="molecule type" value="Genomic_DNA"/>
</dbReference>
<keyword evidence="3" id="KW-1185">Reference proteome</keyword>
<evidence type="ECO:0000256" key="1">
    <source>
        <dbReference type="SAM" id="SignalP"/>
    </source>
</evidence>
<evidence type="ECO:0000313" key="2">
    <source>
        <dbReference type="EMBL" id="KRH95044.1"/>
    </source>
</evidence>
<dbReference type="AlphaFoldDB" id="A0A0R0M644"/>
<proteinExistence type="predicted"/>